<protein>
    <submittedName>
        <fullName evidence="4">Putative caspase-like protein</fullName>
    </submittedName>
</protein>
<dbReference type="InterPro" id="IPR006597">
    <property type="entry name" value="Sel1-like"/>
</dbReference>
<feature type="domain" description="Caspase family p10" evidence="2">
    <location>
        <begin position="168"/>
        <end position="208"/>
    </location>
</feature>
<evidence type="ECO:0000313" key="4">
    <source>
        <dbReference type="EMBL" id="RCW89009.1"/>
    </source>
</evidence>
<dbReference type="OrthoDB" id="9816009at2"/>
<dbReference type="InterPro" id="IPR002138">
    <property type="entry name" value="Pept_C14_p10"/>
</dbReference>
<keyword evidence="5" id="KW-1185">Reference proteome</keyword>
<evidence type="ECO:0000256" key="1">
    <source>
        <dbReference type="ARBA" id="ARBA00010134"/>
    </source>
</evidence>
<evidence type="ECO:0000259" key="3">
    <source>
        <dbReference type="PROSITE" id="PS50208"/>
    </source>
</evidence>
<dbReference type="PANTHER" id="PTHR22576">
    <property type="entry name" value="MUCOSA ASSOCIATED LYMPHOID TISSUE LYMPHOMA TRANSLOCATION PROTEIN 1/PARACASPASE"/>
    <property type="match status" value="1"/>
</dbReference>
<dbReference type="InterPro" id="IPR011990">
    <property type="entry name" value="TPR-like_helical_dom_sf"/>
</dbReference>
<dbReference type="PANTHER" id="PTHR22576:SF37">
    <property type="entry name" value="MUCOSA-ASSOCIATED LYMPHOID TISSUE LYMPHOMA TRANSLOCATION PROTEIN 1"/>
    <property type="match status" value="1"/>
</dbReference>
<evidence type="ECO:0000313" key="5">
    <source>
        <dbReference type="Proteomes" id="UP000253345"/>
    </source>
</evidence>
<evidence type="ECO:0000259" key="2">
    <source>
        <dbReference type="PROSITE" id="PS50207"/>
    </source>
</evidence>
<dbReference type="GO" id="GO:0004197">
    <property type="term" value="F:cysteine-type endopeptidase activity"/>
    <property type="evidence" value="ECO:0007669"/>
    <property type="project" value="InterPro"/>
</dbReference>
<dbReference type="AlphaFoldDB" id="A0A368ZAE2"/>
<sequence length="646" mass="68470">MWRGGPAVLVLLVALWLGAGTALAEGRVALVIGNSDYQAVGALENPRNDALDISVALEGLGFDVILGRDLTREGMLRTTGEFAEAARDADVALFYYAGHGFQVGGQNYLIPTDAAITRATEAVTETVAITDILRAMGQAKGLKLVILDACRDNPFGATLAGDPALGSGLARIGTEADFLFVYATQPGNVAYDGTGRNSFFTGALLNHLYTPGQQISELMIAVRRDVMTATGGQQVPWENSSLTRQFAFDTSPPGLSEESLFYQVASSLRDEALMSLYLDRYPQGAHVGDALAYLETGTRTRSLDMTNPEAEAEKLWTLAQRSRIRPLLQVYLDRYPKGSHADEARQLLALLPDLDDTTPGALCDRLATHPRDATAGNSGVPYERLQQNAVAAIRACSAAVTQSPNLPHYIALLARATAASGDLSRAIDLYQTAAARGDLRAMVSLAQLKESGNGMAQDIPGAMALYEQAAAGGSSDAMINLAVTLFEGKDLPKDADRAIALLRRASDEGSAKATFNLGVLAQDGAVGKPGDALDYFRRAARDGEYDSYRAAAILLDEGRGVARDPGEAANLLLRGAAEDGGAVLADLTRNAAEWSKDTIAQVQLRLAAAGLYASDVDGQPGPAFNAALEQWRGGGFDAEILTDRDQ</sequence>
<dbReference type="InterPro" id="IPR015917">
    <property type="entry name" value="Pept_C14A"/>
</dbReference>
<dbReference type="Pfam" id="PF00656">
    <property type="entry name" value="Peptidase_C14"/>
    <property type="match status" value="1"/>
</dbReference>
<dbReference type="SUPFAM" id="SSF52129">
    <property type="entry name" value="Caspase-like"/>
    <property type="match status" value="1"/>
</dbReference>
<dbReference type="RefSeq" id="WP_114347734.1">
    <property type="nucleotide sequence ID" value="NZ_QPJL01000001.1"/>
</dbReference>
<dbReference type="GO" id="GO:0006508">
    <property type="term" value="P:proteolysis"/>
    <property type="evidence" value="ECO:0007669"/>
    <property type="project" value="InterPro"/>
</dbReference>
<dbReference type="InterPro" id="IPR029030">
    <property type="entry name" value="Caspase-like_dom_sf"/>
</dbReference>
<reference evidence="4 5" key="1">
    <citation type="submission" date="2018-07" db="EMBL/GenBank/DDBJ databases">
        <title>Genomic Encyclopedia of Type Strains, Phase III (KMG-III): the genomes of soil and plant-associated and newly described type strains.</title>
        <authorList>
            <person name="Whitman W."/>
        </authorList>
    </citation>
    <scope>NUCLEOTIDE SEQUENCE [LARGE SCALE GENOMIC DNA]</scope>
    <source>
        <strain evidence="4 5">CECT 8525</strain>
    </source>
</reference>
<feature type="domain" description="Caspase family p20" evidence="3">
    <location>
        <begin position="25"/>
        <end position="154"/>
    </location>
</feature>
<comment type="similarity">
    <text evidence="1">Belongs to the peptidase C14A family.</text>
</comment>
<dbReference type="Pfam" id="PF08238">
    <property type="entry name" value="Sel1"/>
    <property type="match status" value="5"/>
</dbReference>
<organism evidence="4 5">
    <name type="scientific">Paracoccus lutimaris</name>
    <dbReference type="NCBI Taxonomy" id="1490030"/>
    <lineage>
        <taxon>Bacteria</taxon>
        <taxon>Pseudomonadati</taxon>
        <taxon>Pseudomonadota</taxon>
        <taxon>Alphaproteobacteria</taxon>
        <taxon>Rhodobacterales</taxon>
        <taxon>Paracoccaceae</taxon>
        <taxon>Paracoccus</taxon>
    </lineage>
</organism>
<accession>A0A368ZAE2</accession>
<dbReference type="EMBL" id="QPJL01000001">
    <property type="protein sequence ID" value="RCW89009.1"/>
    <property type="molecule type" value="Genomic_DNA"/>
</dbReference>
<dbReference type="SUPFAM" id="SSF81901">
    <property type="entry name" value="HCP-like"/>
    <property type="match status" value="1"/>
</dbReference>
<dbReference type="Gene3D" id="3.40.50.1460">
    <property type="match status" value="1"/>
</dbReference>
<dbReference type="SMART" id="SM00115">
    <property type="entry name" value="CASc"/>
    <property type="match status" value="1"/>
</dbReference>
<dbReference type="InterPro" id="IPR052039">
    <property type="entry name" value="Caspase-related_regulators"/>
</dbReference>
<dbReference type="Gene3D" id="1.25.40.10">
    <property type="entry name" value="Tetratricopeptide repeat domain"/>
    <property type="match status" value="1"/>
</dbReference>
<dbReference type="InterPro" id="IPR001309">
    <property type="entry name" value="Pept_C14_p20"/>
</dbReference>
<comment type="caution">
    <text evidence="4">The sequence shown here is derived from an EMBL/GenBank/DDBJ whole genome shotgun (WGS) entry which is preliminary data.</text>
</comment>
<dbReference type="InterPro" id="IPR011600">
    <property type="entry name" value="Pept_C14_caspase"/>
</dbReference>
<dbReference type="Proteomes" id="UP000253345">
    <property type="component" value="Unassembled WGS sequence"/>
</dbReference>
<gene>
    <name evidence="4" type="ORF">DFP89_101448</name>
</gene>
<dbReference type="SMART" id="SM00671">
    <property type="entry name" value="SEL1"/>
    <property type="match status" value="4"/>
</dbReference>
<dbReference type="PROSITE" id="PS50208">
    <property type="entry name" value="CASPASE_P20"/>
    <property type="match status" value="1"/>
</dbReference>
<name>A0A368ZAE2_9RHOB</name>
<dbReference type="PROSITE" id="PS50207">
    <property type="entry name" value="CASPASE_P10"/>
    <property type="match status" value="1"/>
</dbReference>
<proteinExistence type="inferred from homology"/>